<evidence type="ECO:0000259" key="1">
    <source>
        <dbReference type="Pfam" id="PF03372"/>
    </source>
</evidence>
<organism evidence="2 3">
    <name type="scientific">Acacia crassicarpa</name>
    <name type="common">northern wattle</name>
    <dbReference type="NCBI Taxonomy" id="499986"/>
    <lineage>
        <taxon>Eukaryota</taxon>
        <taxon>Viridiplantae</taxon>
        <taxon>Streptophyta</taxon>
        <taxon>Embryophyta</taxon>
        <taxon>Tracheophyta</taxon>
        <taxon>Spermatophyta</taxon>
        <taxon>Magnoliopsida</taxon>
        <taxon>eudicotyledons</taxon>
        <taxon>Gunneridae</taxon>
        <taxon>Pentapetalae</taxon>
        <taxon>rosids</taxon>
        <taxon>fabids</taxon>
        <taxon>Fabales</taxon>
        <taxon>Fabaceae</taxon>
        <taxon>Caesalpinioideae</taxon>
        <taxon>mimosoid clade</taxon>
        <taxon>Acacieae</taxon>
        <taxon>Acacia</taxon>
    </lineage>
</organism>
<dbReference type="EMBL" id="JAWXYG010000002">
    <property type="protein sequence ID" value="KAK4279805.1"/>
    <property type="molecule type" value="Genomic_DNA"/>
</dbReference>
<dbReference type="Gene3D" id="3.60.10.10">
    <property type="entry name" value="Endonuclease/exonuclease/phosphatase"/>
    <property type="match status" value="1"/>
</dbReference>
<evidence type="ECO:0000313" key="3">
    <source>
        <dbReference type="Proteomes" id="UP001293593"/>
    </source>
</evidence>
<dbReference type="InterPro" id="IPR005135">
    <property type="entry name" value="Endo/exonuclease/phosphatase"/>
</dbReference>
<gene>
    <name evidence="2" type="ORF">QN277_011521</name>
</gene>
<reference evidence="2" key="1">
    <citation type="submission" date="2023-10" db="EMBL/GenBank/DDBJ databases">
        <title>Chromosome-level genome of the transformable northern wattle, Acacia crassicarpa.</title>
        <authorList>
            <person name="Massaro I."/>
            <person name="Sinha N.R."/>
            <person name="Poethig S."/>
            <person name="Leichty A.R."/>
        </authorList>
    </citation>
    <scope>NUCLEOTIDE SEQUENCE</scope>
    <source>
        <strain evidence="2">Acra3RX</strain>
        <tissue evidence="2">Leaf</tissue>
    </source>
</reference>
<sequence>MKLLSWNCQGLGRTLTVRNLKDLVRKNNPSIIFLMETKISSVRITRIRRNCGYNQDVYVEPIGLAGGLALWWAANSSLTVLFKSKNVIHAVRESASLKTPKFITFVYGPPKEGERRTTWNLVRSLSTNLVGSWLLVDDFNDLMSQAEKEGGNPRSMRKILNFQSLLSDCNVMDLEFKGSQFTWCNKRPGVVVRERLD</sequence>
<accession>A0AAE1MZ54</accession>
<dbReference type="Pfam" id="PF03372">
    <property type="entry name" value="Exo_endo_phos"/>
    <property type="match status" value="1"/>
</dbReference>
<dbReference type="PANTHER" id="PTHR35218:SF9">
    <property type="entry name" value="ENDONUCLEASE_EXONUCLEASE_PHOSPHATASE DOMAIN-CONTAINING PROTEIN"/>
    <property type="match status" value="1"/>
</dbReference>
<dbReference type="Proteomes" id="UP001293593">
    <property type="component" value="Unassembled WGS sequence"/>
</dbReference>
<dbReference type="PANTHER" id="PTHR35218">
    <property type="entry name" value="RNASE H DOMAIN-CONTAINING PROTEIN"/>
    <property type="match status" value="1"/>
</dbReference>
<dbReference type="AlphaFoldDB" id="A0AAE1MZ54"/>
<dbReference type="SUPFAM" id="SSF56219">
    <property type="entry name" value="DNase I-like"/>
    <property type="match status" value="1"/>
</dbReference>
<dbReference type="GO" id="GO:0003824">
    <property type="term" value="F:catalytic activity"/>
    <property type="evidence" value="ECO:0007669"/>
    <property type="project" value="InterPro"/>
</dbReference>
<feature type="domain" description="Endonuclease/exonuclease/phosphatase" evidence="1">
    <location>
        <begin position="4"/>
        <end position="76"/>
    </location>
</feature>
<comment type="caution">
    <text evidence="2">The sequence shown here is derived from an EMBL/GenBank/DDBJ whole genome shotgun (WGS) entry which is preliminary data.</text>
</comment>
<keyword evidence="3" id="KW-1185">Reference proteome</keyword>
<evidence type="ECO:0000313" key="2">
    <source>
        <dbReference type="EMBL" id="KAK4279805.1"/>
    </source>
</evidence>
<name>A0AAE1MZ54_9FABA</name>
<dbReference type="InterPro" id="IPR036691">
    <property type="entry name" value="Endo/exonu/phosph_ase_sf"/>
</dbReference>
<protein>
    <recommendedName>
        <fullName evidence="1">Endonuclease/exonuclease/phosphatase domain-containing protein</fullName>
    </recommendedName>
</protein>
<proteinExistence type="predicted"/>